<reference evidence="1" key="2">
    <citation type="journal article" date="2023" name="IMA Fungus">
        <title>Comparative genomic study of the Penicillium genus elucidates a diverse pangenome and 15 lateral gene transfer events.</title>
        <authorList>
            <person name="Petersen C."/>
            <person name="Sorensen T."/>
            <person name="Nielsen M.R."/>
            <person name="Sondergaard T.E."/>
            <person name="Sorensen J.L."/>
            <person name="Fitzpatrick D.A."/>
            <person name="Frisvad J.C."/>
            <person name="Nielsen K.L."/>
        </authorList>
    </citation>
    <scope>NUCLEOTIDE SEQUENCE</scope>
    <source>
        <strain evidence="1">IBT 23319</strain>
    </source>
</reference>
<dbReference type="Proteomes" id="UP001147733">
    <property type="component" value="Unassembled WGS sequence"/>
</dbReference>
<name>A0A9W9TFF4_PENCI</name>
<accession>A0A9W9TFF4</accession>
<keyword evidence="2" id="KW-1185">Reference proteome</keyword>
<comment type="caution">
    <text evidence="1">The sequence shown here is derived from an EMBL/GenBank/DDBJ whole genome shotgun (WGS) entry which is preliminary data.</text>
</comment>
<dbReference type="RefSeq" id="XP_056495639.1">
    <property type="nucleotide sequence ID" value="XM_056648508.1"/>
</dbReference>
<protein>
    <submittedName>
        <fullName evidence="1">Uncharacterized protein</fullName>
    </submittedName>
</protein>
<dbReference type="GeneID" id="81387675"/>
<organism evidence="1 2">
    <name type="scientific">Penicillium citrinum</name>
    <dbReference type="NCBI Taxonomy" id="5077"/>
    <lineage>
        <taxon>Eukaryota</taxon>
        <taxon>Fungi</taxon>
        <taxon>Dikarya</taxon>
        <taxon>Ascomycota</taxon>
        <taxon>Pezizomycotina</taxon>
        <taxon>Eurotiomycetes</taxon>
        <taxon>Eurotiomycetidae</taxon>
        <taxon>Eurotiales</taxon>
        <taxon>Aspergillaceae</taxon>
        <taxon>Penicillium</taxon>
    </lineage>
</organism>
<evidence type="ECO:0000313" key="2">
    <source>
        <dbReference type="Proteomes" id="UP001147733"/>
    </source>
</evidence>
<reference evidence="1" key="1">
    <citation type="submission" date="2022-11" db="EMBL/GenBank/DDBJ databases">
        <authorList>
            <person name="Petersen C."/>
        </authorList>
    </citation>
    <scope>NUCLEOTIDE SEQUENCE</scope>
    <source>
        <strain evidence="1">IBT 23319</strain>
    </source>
</reference>
<gene>
    <name evidence="1" type="ORF">N7469_009603</name>
</gene>
<dbReference type="EMBL" id="JAPQKT010000009">
    <property type="protein sequence ID" value="KAJ5220716.1"/>
    <property type="molecule type" value="Genomic_DNA"/>
</dbReference>
<sequence>MAGLKGVFDRFKRVLNVLMWIQWSQSSRDKPGTILPLSRPKELIKGTIGPTSKMRSALILDARHVACSVADDAERVHYTMM</sequence>
<evidence type="ECO:0000313" key="1">
    <source>
        <dbReference type="EMBL" id="KAJ5220716.1"/>
    </source>
</evidence>
<proteinExistence type="predicted"/>
<dbReference type="AlphaFoldDB" id="A0A9W9TFF4"/>